<gene>
    <name evidence="4" type="ORF">JCM21531_413</name>
</gene>
<dbReference type="AlphaFoldDB" id="W4V1H2"/>
<dbReference type="Pfam" id="PF01985">
    <property type="entry name" value="CRS1_YhbY"/>
    <property type="match status" value="1"/>
</dbReference>
<keyword evidence="1 2" id="KW-0694">RNA-binding</keyword>
<dbReference type="NCBIfam" id="TIGR00253">
    <property type="entry name" value="RNA_bind_YhbY"/>
    <property type="match status" value="1"/>
</dbReference>
<feature type="domain" description="CRM" evidence="3">
    <location>
        <begin position="1"/>
        <end position="96"/>
    </location>
</feature>
<evidence type="ECO:0000313" key="4">
    <source>
        <dbReference type="EMBL" id="GAE87071.1"/>
    </source>
</evidence>
<keyword evidence="5" id="KW-1185">Reference proteome</keyword>
<dbReference type="PROSITE" id="PS51295">
    <property type="entry name" value="CRM"/>
    <property type="match status" value="1"/>
</dbReference>
<dbReference type="OrthoDB" id="9797519at2"/>
<sequence>MLTGKQRSYLRSLANNIEPIFQIGKGGINDNMIKQFNDALEARELIKVTVLKNALAETKEVCHEVASLVGAEVVQVIGSKFVLYKESKENKVIELP</sequence>
<dbReference type="InterPro" id="IPR001890">
    <property type="entry name" value="RNA-binding_CRM"/>
</dbReference>
<accession>W4V1H2</accession>
<dbReference type="SUPFAM" id="SSF75471">
    <property type="entry name" value="YhbY-like"/>
    <property type="match status" value="1"/>
</dbReference>
<organism evidence="4 5">
    <name type="scientific">Acetivibrio straminisolvens JCM 21531</name>
    <dbReference type="NCBI Taxonomy" id="1294263"/>
    <lineage>
        <taxon>Bacteria</taxon>
        <taxon>Bacillati</taxon>
        <taxon>Bacillota</taxon>
        <taxon>Clostridia</taxon>
        <taxon>Eubacteriales</taxon>
        <taxon>Oscillospiraceae</taxon>
        <taxon>Acetivibrio</taxon>
    </lineage>
</organism>
<dbReference type="PANTHER" id="PTHR40065:SF3">
    <property type="entry name" value="RNA-BINDING PROTEIN YHBY"/>
    <property type="match status" value="1"/>
</dbReference>
<dbReference type="SMART" id="SM01103">
    <property type="entry name" value="CRS1_YhbY"/>
    <property type="match status" value="1"/>
</dbReference>
<dbReference type="RefSeq" id="WP_038286863.1">
    <property type="nucleotide sequence ID" value="NZ_BAVR01000003.1"/>
</dbReference>
<dbReference type="EMBL" id="BAVR01000003">
    <property type="protein sequence ID" value="GAE87071.1"/>
    <property type="molecule type" value="Genomic_DNA"/>
</dbReference>
<dbReference type="InterPro" id="IPR035920">
    <property type="entry name" value="YhbY-like_sf"/>
</dbReference>
<dbReference type="PANTHER" id="PTHR40065">
    <property type="entry name" value="RNA-BINDING PROTEIN YHBY"/>
    <property type="match status" value="1"/>
</dbReference>
<dbReference type="GO" id="GO:0003723">
    <property type="term" value="F:RNA binding"/>
    <property type="evidence" value="ECO:0007669"/>
    <property type="project" value="UniProtKB-UniRule"/>
</dbReference>
<evidence type="ECO:0000313" key="5">
    <source>
        <dbReference type="Proteomes" id="UP000019109"/>
    </source>
</evidence>
<protein>
    <submittedName>
        <fullName evidence="4">RNA binding protein</fullName>
    </submittedName>
</protein>
<reference evidence="4" key="1">
    <citation type="journal article" date="2014" name="Genome Announc.">
        <title>Draft Genome Sequence of Clostridium straminisolvens Strain JCM 21531T, Isolated from a Cellulose-Degrading Bacterial Community.</title>
        <authorList>
            <person name="Yuki M."/>
            <person name="Oshima K."/>
            <person name="Suda W."/>
            <person name="Sakamoto M."/>
            <person name="Kitamura K."/>
            <person name="Iida T."/>
            <person name="Hattori M."/>
            <person name="Ohkuma M."/>
        </authorList>
    </citation>
    <scope>NUCLEOTIDE SEQUENCE [LARGE SCALE GENOMIC DNA]</scope>
    <source>
        <strain evidence="4">JCM 21531</strain>
    </source>
</reference>
<evidence type="ECO:0000259" key="3">
    <source>
        <dbReference type="PROSITE" id="PS51295"/>
    </source>
</evidence>
<evidence type="ECO:0000256" key="1">
    <source>
        <dbReference type="ARBA" id="ARBA00022884"/>
    </source>
</evidence>
<dbReference type="InterPro" id="IPR017924">
    <property type="entry name" value="RNA-binding_YhbY"/>
</dbReference>
<dbReference type="Gene3D" id="3.30.110.60">
    <property type="entry name" value="YhbY-like"/>
    <property type="match status" value="1"/>
</dbReference>
<dbReference type="InterPro" id="IPR051925">
    <property type="entry name" value="RNA-binding_domain"/>
</dbReference>
<proteinExistence type="predicted"/>
<dbReference type="STRING" id="1294263.JCM21531_413"/>
<dbReference type="Proteomes" id="UP000019109">
    <property type="component" value="Unassembled WGS sequence"/>
</dbReference>
<evidence type="ECO:0000256" key="2">
    <source>
        <dbReference type="PROSITE-ProRule" id="PRU00626"/>
    </source>
</evidence>
<name>W4V1H2_9FIRM</name>
<comment type="caution">
    <text evidence="4">The sequence shown here is derived from an EMBL/GenBank/DDBJ whole genome shotgun (WGS) entry which is preliminary data.</text>
</comment>